<proteinExistence type="predicted"/>
<dbReference type="Pfam" id="PF08668">
    <property type="entry name" value="HDOD"/>
    <property type="match status" value="1"/>
</dbReference>
<protein>
    <submittedName>
        <fullName evidence="2">HD-like signal output (HDOD) protein</fullName>
    </submittedName>
</protein>
<dbReference type="InterPro" id="IPR013976">
    <property type="entry name" value="HDOD"/>
</dbReference>
<evidence type="ECO:0000313" key="3">
    <source>
        <dbReference type="Proteomes" id="UP000237647"/>
    </source>
</evidence>
<dbReference type="PANTHER" id="PTHR33525:SF3">
    <property type="entry name" value="RIBONUCLEASE Y"/>
    <property type="match status" value="1"/>
</dbReference>
<dbReference type="PROSITE" id="PS51833">
    <property type="entry name" value="HDOD"/>
    <property type="match status" value="1"/>
</dbReference>
<evidence type="ECO:0000259" key="1">
    <source>
        <dbReference type="PROSITE" id="PS51833"/>
    </source>
</evidence>
<name>A0A2T0V1Q7_9GAMM</name>
<dbReference type="PANTHER" id="PTHR33525">
    <property type="match status" value="1"/>
</dbReference>
<dbReference type="InterPro" id="IPR052340">
    <property type="entry name" value="RNase_Y/CdgJ"/>
</dbReference>
<accession>A0A2T0V1Q7</accession>
<comment type="caution">
    <text evidence="2">The sequence shown here is derived from an EMBL/GenBank/DDBJ whole genome shotgun (WGS) entry which is preliminary data.</text>
</comment>
<feature type="domain" description="HDOD" evidence="1">
    <location>
        <begin position="30"/>
        <end position="222"/>
    </location>
</feature>
<dbReference type="AlphaFoldDB" id="A0A2T0V1Q7"/>
<organism evidence="2 3">
    <name type="scientific">Vreelandella songnenensis</name>
    <dbReference type="NCBI Taxonomy" id="1176243"/>
    <lineage>
        <taxon>Bacteria</taxon>
        <taxon>Pseudomonadati</taxon>
        <taxon>Pseudomonadota</taxon>
        <taxon>Gammaproteobacteria</taxon>
        <taxon>Oceanospirillales</taxon>
        <taxon>Halomonadaceae</taxon>
        <taxon>Vreelandella</taxon>
    </lineage>
</organism>
<dbReference type="OrthoDB" id="9803824at2"/>
<evidence type="ECO:0000313" key="2">
    <source>
        <dbReference type="EMBL" id="PRY64106.1"/>
    </source>
</evidence>
<keyword evidence="3" id="KW-1185">Reference proteome</keyword>
<dbReference type="RefSeq" id="WP_106375084.1">
    <property type="nucleotide sequence ID" value="NZ_PVTK01000006.1"/>
</dbReference>
<dbReference type="Gene3D" id="1.10.3210.10">
    <property type="entry name" value="Hypothetical protein af1432"/>
    <property type="match status" value="1"/>
</dbReference>
<dbReference type="SUPFAM" id="SSF109604">
    <property type="entry name" value="HD-domain/PDEase-like"/>
    <property type="match status" value="1"/>
</dbReference>
<gene>
    <name evidence="2" type="ORF">B0H98_10617</name>
</gene>
<dbReference type="EMBL" id="PVTK01000006">
    <property type="protein sequence ID" value="PRY64106.1"/>
    <property type="molecule type" value="Genomic_DNA"/>
</dbReference>
<sequence length="361" mass="39197">MTGPNDTLYMSLTHELPAFLSKSLLQCTRLPAMPSVALRVLDIARAPKATLNDYAKAIENDPALTLRLIALANSAYYARSTARAQTCLDAMQRLGLNATLAVILGFTLFKHAQGDDHHNRMWQRSITSALIARYLAEQLCPESSGTAFTLALLQDIGILALQAAYPEEADALYADATLSHGETTQGERAHFGCDHTLVGAWLAAKWGMPDPTVMAIRESHDSFLVKDKLLLCVRLAGPIADAWVSRSAASKLAAVLYQLKSVSHTSALELDDVLHHVQQQSDILANALRMTAPVEVDSTTLLSEAHQLLFQHTLALGTQLDDQQQALASLRSSDANQQVRSLRDASLAIRRSGLGRKAGKI</sequence>
<dbReference type="Proteomes" id="UP000237647">
    <property type="component" value="Unassembled WGS sequence"/>
</dbReference>
<reference evidence="2 3" key="1">
    <citation type="submission" date="2018-03" db="EMBL/GenBank/DDBJ databases">
        <title>Genomic Encyclopedia of Type Strains, Phase III (KMG-III): the genomes of soil and plant-associated and newly described type strains.</title>
        <authorList>
            <person name="Whitman W."/>
        </authorList>
    </citation>
    <scope>NUCLEOTIDE SEQUENCE [LARGE SCALE GENOMIC DNA]</scope>
    <source>
        <strain evidence="2 3">CGMCC 1.12152</strain>
    </source>
</reference>